<evidence type="ECO:0000259" key="1">
    <source>
        <dbReference type="Pfam" id="PF01702"/>
    </source>
</evidence>
<dbReference type="SUPFAM" id="SSF51713">
    <property type="entry name" value="tRNA-guanine transglycosylase"/>
    <property type="match status" value="1"/>
</dbReference>
<dbReference type="STRING" id="453591.Igni_0817"/>
<dbReference type="eggNOG" id="arCOG00996">
    <property type="taxonomic scope" value="Archaea"/>
</dbReference>
<dbReference type="InterPro" id="IPR036511">
    <property type="entry name" value="TGT-like_sf"/>
</dbReference>
<protein>
    <recommendedName>
        <fullName evidence="1">tRNA-guanine(15) transglycosylase-like domain-containing protein</fullName>
    </recommendedName>
</protein>
<dbReference type="GO" id="GO:0006400">
    <property type="term" value="P:tRNA modification"/>
    <property type="evidence" value="ECO:0007669"/>
    <property type="project" value="InterPro"/>
</dbReference>
<organism evidence="2 3">
    <name type="scientific">Ignicoccus hospitalis (strain KIN4/I / DSM 18386 / JCM 14125)</name>
    <dbReference type="NCBI Taxonomy" id="453591"/>
    <lineage>
        <taxon>Archaea</taxon>
        <taxon>Thermoproteota</taxon>
        <taxon>Thermoprotei</taxon>
        <taxon>Desulfurococcales</taxon>
        <taxon>Desulfurococcaceae</taxon>
        <taxon>Ignicoccus</taxon>
    </lineage>
</organism>
<keyword evidence="3" id="KW-1185">Reference proteome</keyword>
<dbReference type="PhylomeDB" id="A8AAP7"/>
<accession>A8AAP7</accession>
<dbReference type="KEGG" id="iho:Igni_0817"/>
<sequence length="296" mass="33512">MLLVYGHPATQLLRLWEKFDVKAIMLNAFQLSKSKKLMNMLESGKTLREVMGIPDEVEIWLDSGGYQALRRGIVLDPDNVVKWYNTIKPDYCVALDSPVAPNDKNARKKVERNVSVAKYMAERVECSLLPVYHPVSPELLERYVEGYSEVGERVAVGGLIPRILTVKNASRKEGWEFLKLMRSVEGRWLHALGLGSALLIPKLSALGYQSADTQTWRHKAAYGKIMLPGRGERHITDREVNFGRKKIEDHELVEALSIARALGFTWEELRNDFKKRAIFNAYVLHLVSASAGGVQH</sequence>
<dbReference type="Gene3D" id="3.20.20.105">
    <property type="entry name" value="Queuine tRNA-ribosyltransferase-like"/>
    <property type="match status" value="1"/>
</dbReference>
<dbReference type="Pfam" id="PF01702">
    <property type="entry name" value="TGT"/>
    <property type="match status" value="1"/>
</dbReference>
<evidence type="ECO:0000313" key="2">
    <source>
        <dbReference type="EMBL" id="ABU81999.1"/>
    </source>
</evidence>
<gene>
    <name evidence="2" type="ordered locus">Igni_0817</name>
</gene>
<dbReference type="InterPro" id="IPR002616">
    <property type="entry name" value="tRNA_ribo_trans-like"/>
</dbReference>
<proteinExistence type="predicted"/>
<evidence type="ECO:0000313" key="3">
    <source>
        <dbReference type="Proteomes" id="UP000000262"/>
    </source>
</evidence>
<reference evidence="2 3" key="1">
    <citation type="journal article" date="2008" name="Genome Biol.">
        <title>A genomic analysis of the archaeal system Ignicoccus hospitalis-Nanoarchaeum equitans.</title>
        <authorList>
            <person name="Podar M."/>
            <person name="Anderson I."/>
            <person name="Makarova K.S."/>
            <person name="Elkins J.G."/>
            <person name="Ivanova N."/>
            <person name="Wall M.A."/>
            <person name="Lykidis A."/>
            <person name="Mavromatis K."/>
            <person name="Sun H."/>
            <person name="Hudson M.E."/>
            <person name="Chen W."/>
            <person name="Deciu C."/>
            <person name="Hutchison D."/>
            <person name="Eads J.R."/>
            <person name="Anderson A."/>
            <person name="Fernandes F."/>
            <person name="Szeto E."/>
            <person name="Lapidus A."/>
            <person name="Kyrpides N.C."/>
            <person name="Saier M.H.Jr."/>
            <person name="Richardson P.M."/>
            <person name="Rachel R."/>
            <person name="Huber H."/>
            <person name="Eisen J.A."/>
            <person name="Koonin E.V."/>
            <person name="Keller M."/>
            <person name="Stetter K.O."/>
        </authorList>
    </citation>
    <scope>NUCLEOTIDE SEQUENCE [LARGE SCALE GENOMIC DNA]</scope>
    <source>
        <strain evidence="3">KIN4/I / DSM 18386 / JCM 14125</strain>
    </source>
</reference>
<name>A8AAP7_IGNH4</name>
<feature type="domain" description="tRNA-guanine(15) transglycosylase-like" evidence="1">
    <location>
        <begin position="18"/>
        <end position="241"/>
    </location>
</feature>
<dbReference type="AlphaFoldDB" id="A8AAP7"/>
<dbReference type="EMBL" id="CP000816">
    <property type="protein sequence ID" value="ABU81999.1"/>
    <property type="molecule type" value="Genomic_DNA"/>
</dbReference>
<dbReference type="Proteomes" id="UP000000262">
    <property type="component" value="Chromosome"/>
</dbReference>
<dbReference type="HOGENOM" id="CLU_873238_0_0_2"/>